<proteinExistence type="predicted"/>
<name>A0A1B0AVY5_9MUSC</name>
<protein>
    <submittedName>
        <fullName evidence="1">Uncharacterized protein</fullName>
    </submittedName>
</protein>
<evidence type="ECO:0000313" key="1">
    <source>
        <dbReference type="EnsemblMetazoa" id="GPPI010403-PA"/>
    </source>
</evidence>
<dbReference type="Proteomes" id="UP000092460">
    <property type="component" value="Unassembled WGS sequence"/>
</dbReference>
<sequence>MSNRSGLLKKATNTSKKCSTVELNAINPEPSSEYGTVHIQSEASKTEDIDKESPTNNENENVVKFAQKKVYDTNYSRL</sequence>
<evidence type="ECO:0000313" key="2">
    <source>
        <dbReference type="Proteomes" id="UP000092460"/>
    </source>
</evidence>
<dbReference type="VEuPathDB" id="VectorBase:GPPI010403"/>
<accession>A0A1B0AVY5</accession>
<reference evidence="2" key="1">
    <citation type="submission" date="2015-01" db="EMBL/GenBank/DDBJ databases">
        <authorList>
            <person name="Aksoy S."/>
            <person name="Warren W."/>
            <person name="Wilson R.K."/>
        </authorList>
    </citation>
    <scope>NUCLEOTIDE SEQUENCE [LARGE SCALE GENOMIC DNA]</scope>
    <source>
        <strain evidence="2">IAEA</strain>
    </source>
</reference>
<dbReference type="EMBL" id="JXJN01004421">
    <property type="status" value="NOT_ANNOTATED_CDS"/>
    <property type="molecule type" value="Genomic_DNA"/>
</dbReference>
<organism evidence="1 2">
    <name type="scientific">Glossina palpalis gambiensis</name>
    <dbReference type="NCBI Taxonomy" id="67801"/>
    <lineage>
        <taxon>Eukaryota</taxon>
        <taxon>Metazoa</taxon>
        <taxon>Ecdysozoa</taxon>
        <taxon>Arthropoda</taxon>
        <taxon>Hexapoda</taxon>
        <taxon>Insecta</taxon>
        <taxon>Pterygota</taxon>
        <taxon>Neoptera</taxon>
        <taxon>Endopterygota</taxon>
        <taxon>Diptera</taxon>
        <taxon>Brachycera</taxon>
        <taxon>Muscomorpha</taxon>
        <taxon>Hippoboscoidea</taxon>
        <taxon>Glossinidae</taxon>
        <taxon>Glossina</taxon>
    </lineage>
</organism>
<dbReference type="EnsemblMetazoa" id="GPPI010403-RA">
    <property type="protein sequence ID" value="GPPI010403-PA"/>
    <property type="gene ID" value="GPPI010403"/>
</dbReference>
<reference evidence="1" key="2">
    <citation type="submission" date="2020-05" db="UniProtKB">
        <authorList>
            <consortium name="EnsemblMetazoa"/>
        </authorList>
    </citation>
    <scope>IDENTIFICATION</scope>
    <source>
        <strain evidence="1">IAEA</strain>
    </source>
</reference>
<dbReference type="AlphaFoldDB" id="A0A1B0AVY5"/>
<keyword evidence="2" id="KW-1185">Reference proteome</keyword>